<feature type="compositionally biased region" description="Polar residues" evidence="8">
    <location>
        <begin position="249"/>
        <end position="268"/>
    </location>
</feature>
<evidence type="ECO:0000256" key="5">
    <source>
        <dbReference type="ARBA" id="ARBA00037744"/>
    </source>
</evidence>
<dbReference type="AlphaFoldDB" id="A0ABD6EEF1"/>
<dbReference type="GO" id="GO:0031143">
    <property type="term" value="C:pseudopodium"/>
    <property type="evidence" value="ECO:0007669"/>
    <property type="project" value="UniProtKB-SubCell"/>
</dbReference>
<evidence type="ECO:0000256" key="6">
    <source>
        <dbReference type="ARBA" id="ARBA00037818"/>
    </source>
</evidence>
<reference evidence="10 11" key="1">
    <citation type="submission" date="2024-08" db="EMBL/GenBank/DDBJ databases">
        <title>Gnathostoma spinigerum genome.</title>
        <authorList>
            <person name="Gonzalez-Bertolin B."/>
            <person name="Monzon S."/>
            <person name="Zaballos A."/>
            <person name="Jimenez P."/>
            <person name="Dekumyoy P."/>
            <person name="Varona S."/>
            <person name="Cuesta I."/>
            <person name="Sumanam S."/>
            <person name="Adisakwattana P."/>
            <person name="Gasser R.B."/>
            <person name="Hernandez-Gonzalez A."/>
            <person name="Young N.D."/>
            <person name="Perteguer M.J."/>
        </authorList>
    </citation>
    <scope>NUCLEOTIDE SEQUENCE [LARGE SCALE GENOMIC DNA]</scope>
    <source>
        <strain evidence="10">AL3</strain>
        <tissue evidence="10">Liver</tissue>
    </source>
</reference>
<feature type="domain" description="MSP" evidence="9">
    <location>
        <begin position="303"/>
        <end position="416"/>
    </location>
</feature>
<evidence type="ECO:0000313" key="10">
    <source>
        <dbReference type="EMBL" id="MFH4974887.1"/>
    </source>
</evidence>
<keyword evidence="11" id="KW-1185">Reference proteome</keyword>
<feature type="region of interest" description="Disordered" evidence="8">
    <location>
        <begin position="249"/>
        <end position="274"/>
    </location>
</feature>
<comment type="function">
    <text evidence="5 7">Central component in molecular interactions underlying sperm crawling. Forms an extensive filament system that extends from sperm villipoda, along the leading edge of the pseudopod.</text>
</comment>
<dbReference type="InterPro" id="IPR008962">
    <property type="entry name" value="PapD-like_sf"/>
</dbReference>
<evidence type="ECO:0000313" key="11">
    <source>
        <dbReference type="Proteomes" id="UP001608902"/>
    </source>
</evidence>
<dbReference type="Pfam" id="PF00635">
    <property type="entry name" value="Motile_Sperm"/>
    <property type="match status" value="1"/>
</dbReference>
<dbReference type="EMBL" id="JBGFUD010000609">
    <property type="protein sequence ID" value="MFH4974887.1"/>
    <property type="molecule type" value="Genomic_DNA"/>
</dbReference>
<comment type="subcellular location">
    <subcellularLocation>
        <location evidence="6">Cell projection</location>
        <location evidence="6">Pseudopodium</location>
    </subcellularLocation>
    <subcellularLocation>
        <location evidence="1">Cytoplasm</location>
        <location evidence="1">Cytoskeleton</location>
    </subcellularLocation>
</comment>
<keyword evidence="3 7" id="KW-0206">Cytoskeleton</keyword>
<organism evidence="10 11">
    <name type="scientific">Gnathostoma spinigerum</name>
    <dbReference type="NCBI Taxonomy" id="75299"/>
    <lineage>
        <taxon>Eukaryota</taxon>
        <taxon>Metazoa</taxon>
        <taxon>Ecdysozoa</taxon>
        <taxon>Nematoda</taxon>
        <taxon>Chromadorea</taxon>
        <taxon>Rhabditida</taxon>
        <taxon>Spirurina</taxon>
        <taxon>Gnathostomatomorpha</taxon>
        <taxon>Gnathostomatoidea</taxon>
        <taxon>Gnathostomatidae</taxon>
        <taxon>Gnathostoma</taxon>
    </lineage>
</organism>
<evidence type="ECO:0000256" key="7">
    <source>
        <dbReference type="RuleBase" id="RU003425"/>
    </source>
</evidence>
<dbReference type="InterPro" id="IPR013783">
    <property type="entry name" value="Ig-like_fold"/>
</dbReference>
<dbReference type="Proteomes" id="UP001608902">
    <property type="component" value="Unassembled WGS sequence"/>
</dbReference>
<dbReference type="SUPFAM" id="SSF49354">
    <property type="entry name" value="PapD-like"/>
    <property type="match status" value="1"/>
</dbReference>
<evidence type="ECO:0000256" key="2">
    <source>
        <dbReference type="ARBA" id="ARBA00022490"/>
    </source>
</evidence>
<dbReference type="PROSITE" id="PS50202">
    <property type="entry name" value="MSP"/>
    <property type="match status" value="1"/>
</dbReference>
<evidence type="ECO:0000256" key="4">
    <source>
        <dbReference type="ARBA" id="ARBA00023273"/>
    </source>
</evidence>
<sequence>MAALPAVDSRFEFFSKSYKLTNEVISLLRDHSKPTILTKIDLSILVAVIISCYLTVGEYSHAVCNLFTTVPAAVFTYNRLSDENANIYDYRATLFYWTIHGVLVAADDFFLNAFGYVAGKYLLLTTLLYVVSANTKEKSKEMPKKPMKTVSTTSFDEELAITDDTQMSYYTPYRLATDSLDNLSTAYSFGCRTPELTVFSDDNYTYEASMKTLTESEKHSEIDISPPLYMDIDRRSLVKNVKNGRSSFVTDSGADSTIPTTTTNSGSKSKFEPSSVLQKGGDQIGIFGRRLLDSSSGSSEYDNLMSVPERNIIFKWPYDSQTVVVTNPYRRAVMWALKTNALGRLIAQPTCGVLPPRSTVHVKLGVVDLTPETNIVTDRLAIDYSFVDDPTTVFDRSFLHSYDQQRRRKRLNIIYED</sequence>
<evidence type="ECO:0000256" key="3">
    <source>
        <dbReference type="ARBA" id="ARBA00023212"/>
    </source>
</evidence>
<keyword evidence="4" id="KW-0966">Cell projection</keyword>
<accession>A0ABD6EEF1</accession>
<protein>
    <recommendedName>
        <fullName evidence="7">Major sperm protein</fullName>
    </recommendedName>
</protein>
<proteinExistence type="predicted"/>
<evidence type="ECO:0000256" key="1">
    <source>
        <dbReference type="ARBA" id="ARBA00004245"/>
    </source>
</evidence>
<evidence type="ECO:0000259" key="9">
    <source>
        <dbReference type="PROSITE" id="PS50202"/>
    </source>
</evidence>
<dbReference type="InterPro" id="IPR000535">
    <property type="entry name" value="MSP_dom"/>
</dbReference>
<comment type="caution">
    <text evidence="10">The sequence shown here is derived from an EMBL/GenBank/DDBJ whole genome shotgun (WGS) entry which is preliminary data.</text>
</comment>
<dbReference type="PANTHER" id="PTHR22920">
    <property type="entry name" value="MAJOR SPERM PROTEIN"/>
    <property type="match status" value="1"/>
</dbReference>
<dbReference type="PANTHER" id="PTHR22920:SF7">
    <property type="entry name" value="MSP DOMAIN-CONTAINING PROTEIN-RELATED"/>
    <property type="match status" value="1"/>
</dbReference>
<gene>
    <name evidence="10" type="ORF">AB6A40_001596</name>
</gene>
<evidence type="ECO:0000256" key="8">
    <source>
        <dbReference type="SAM" id="MobiDB-lite"/>
    </source>
</evidence>
<dbReference type="InterPro" id="IPR051155">
    <property type="entry name" value="Nematode_MSP"/>
</dbReference>
<dbReference type="Gene3D" id="2.60.40.10">
    <property type="entry name" value="Immunoglobulins"/>
    <property type="match status" value="1"/>
</dbReference>
<name>A0ABD6EEF1_9BILA</name>
<keyword evidence="2" id="KW-0963">Cytoplasm</keyword>
<dbReference type="GO" id="GO:0005856">
    <property type="term" value="C:cytoskeleton"/>
    <property type="evidence" value="ECO:0007669"/>
    <property type="project" value="UniProtKB-SubCell"/>
</dbReference>